<comment type="caution">
    <text evidence="1">The sequence shown here is derived from an EMBL/GenBank/DDBJ whole genome shotgun (WGS) entry which is preliminary data.</text>
</comment>
<dbReference type="AlphaFoldDB" id="A0ABD2ZL17"/>
<proteinExistence type="predicted"/>
<sequence>MARGYNLTSAITMVVAFLKSAPWSTMLAAAIFHLLATMDCPHEKAFPAEATLSIKGIFARMRQPTRYHLITVSWTKPTHGSWLIKDEFWP</sequence>
<keyword evidence="2" id="KW-1185">Reference proteome</keyword>
<protein>
    <recommendedName>
        <fullName evidence="3">Secreted protein</fullName>
    </recommendedName>
</protein>
<organism evidence="1 2">
    <name type="scientific">Cinchona calisaya</name>
    <dbReference type="NCBI Taxonomy" id="153742"/>
    <lineage>
        <taxon>Eukaryota</taxon>
        <taxon>Viridiplantae</taxon>
        <taxon>Streptophyta</taxon>
        <taxon>Embryophyta</taxon>
        <taxon>Tracheophyta</taxon>
        <taxon>Spermatophyta</taxon>
        <taxon>Magnoliopsida</taxon>
        <taxon>eudicotyledons</taxon>
        <taxon>Gunneridae</taxon>
        <taxon>Pentapetalae</taxon>
        <taxon>asterids</taxon>
        <taxon>lamiids</taxon>
        <taxon>Gentianales</taxon>
        <taxon>Rubiaceae</taxon>
        <taxon>Cinchonoideae</taxon>
        <taxon>Cinchoneae</taxon>
        <taxon>Cinchona</taxon>
    </lineage>
</organism>
<dbReference type="EMBL" id="JBJUIK010000009">
    <property type="protein sequence ID" value="KAL3518910.1"/>
    <property type="molecule type" value="Genomic_DNA"/>
</dbReference>
<gene>
    <name evidence="1" type="ORF">ACH5RR_021499</name>
</gene>
<name>A0ABD2ZL17_9GENT</name>
<evidence type="ECO:0000313" key="2">
    <source>
        <dbReference type="Proteomes" id="UP001630127"/>
    </source>
</evidence>
<reference evidence="1 2" key="1">
    <citation type="submission" date="2024-11" db="EMBL/GenBank/DDBJ databases">
        <title>A near-complete genome assembly of Cinchona calisaya.</title>
        <authorList>
            <person name="Lian D.C."/>
            <person name="Zhao X.W."/>
            <person name="Wei L."/>
        </authorList>
    </citation>
    <scope>NUCLEOTIDE SEQUENCE [LARGE SCALE GENOMIC DNA]</scope>
    <source>
        <tissue evidence="1">Nenye</tissue>
    </source>
</reference>
<evidence type="ECO:0000313" key="1">
    <source>
        <dbReference type="EMBL" id="KAL3518910.1"/>
    </source>
</evidence>
<accession>A0ABD2ZL17</accession>
<evidence type="ECO:0008006" key="3">
    <source>
        <dbReference type="Google" id="ProtNLM"/>
    </source>
</evidence>
<dbReference type="Proteomes" id="UP001630127">
    <property type="component" value="Unassembled WGS sequence"/>
</dbReference>